<dbReference type="Proteomes" id="UP001155057">
    <property type="component" value="Unassembled WGS sequence"/>
</dbReference>
<sequence>MRPASPLARTLVVPLLVCSLVGAGHLPLAGCAQNPDPSSTRGPDTSAVQGPAPATSPSIVDSTVDADVPFVVSPEKTVEGMLELAGVTESDTVYDLGSGDGRVPIAAAKQHGARGVGIEIKPDLVQRARKRAKLAGVSDRVEFRRQDLFEADFSDATVVTMYLFPEVNLRLRPMLFEQLDPGTRVVSHSFDMNGWEPDSTVTVDGDVLYLWTIPDEIPAHLQE</sequence>
<gene>
    <name evidence="7" type="ORF">GGP61_001736</name>
</gene>
<dbReference type="PANTHER" id="PTHR13610">
    <property type="entry name" value="METHYLTRANSFERASE DOMAIN-CONTAINING PROTEIN"/>
    <property type="match status" value="1"/>
</dbReference>
<keyword evidence="2" id="KW-0808">Transferase</keyword>
<dbReference type="Pfam" id="PF13847">
    <property type="entry name" value="Methyltransf_31"/>
    <property type="match status" value="1"/>
</dbReference>
<evidence type="ECO:0000259" key="6">
    <source>
        <dbReference type="Pfam" id="PF13847"/>
    </source>
</evidence>
<dbReference type="AlphaFoldDB" id="A0A9X2Q241"/>
<feature type="domain" description="Methyltransferase" evidence="6">
    <location>
        <begin position="90"/>
        <end position="156"/>
    </location>
</feature>
<evidence type="ECO:0000256" key="1">
    <source>
        <dbReference type="ARBA" id="ARBA00022603"/>
    </source>
</evidence>
<dbReference type="CDD" id="cd02440">
    <property type="entry name" value="AdoMet_MTases"/>
    <property type="match status" value="1"/>
</dbReference>
<accession>A0A9X2Q241</accession>
<evidence type="ECO:0000256" key="3">
    <source>
        <dbReference type="ARBA" id="ARBA00022691"/>
    </source>
</evidence>
<dbReference type="GO" id="GO:0032259">
    <property type="term" value="P:methylation"/>
    <property type="evidence" value="ECO:0007669"/>
    <property type="project" value="UniProtKB-KW"/>
</dbReference>
<feature type="compositionally biased region" description="Polar residues" evidence="4">
    <location>
        <begin position="35"/>
        <end position="48"/>
    </location>
</feature>
<dbReference type="RefSeq" id="WP_013061713.1">
    <property type="nucleotide sequence ID" value="NZ_CALTSM010000007.1"/>
</dbReference>
<evidence type="ECO:0000256" key="5">
    <source>
        <dbReference type="SAM" id="SignalP"/>
    </source>
</evidence>
<keyword evidence="3" id="KW-0949">S-adenosyl-L-methionine</keyword>
<dbReference type="GO" id="GO:0016279">
    <property type="term" value="F:protein-lysine N-methyltransferase activity"/>
    <property type="evidence" value="ECO:0007669"/>
    <property type="project" value="InterPro"/>
</dbReference>
<keyword evidence="5" id="KW-0732">Signal</keyword>
<comment type="caution">
    <text evidence="7">The sequence shown here is derived from an EMBL/GenBank/DDBJ whole genome shotgun (WGS) entry which is preliminary data.</text>
</comment>
<dbReference type="PANTHER" id="PTHR13610:SF11">
    <property type="entry name" value="METHYLTRANSFERASE DOMAIN-CONTAINING PROTEIN"/>
    <property type="match status" value="1"/>
</dbReference>
<name>A0A9X2Q241_9BACT</name>
<protein>
    <submittedName>
        <fullName evidence="7">SAM-dependent methyltransferase</fullName>
    </submittedName>
</protein>
<dbReference type="InterPro" id="IPR026170">
    <property type="entry name" value="FAM173A/B"/>
</dbReference>
<proteinExistence type="predicted"/>
<feature type="region of interest" description="Disordered" evidence="4">
    <location>
        <begin position="34"/>
        <end position="60"/>
    </location>
</feature>
<reference evidence="7" key="1">
    <citation type="submission" date="2022-08" db="EMBL/GenBank/DDBJ databases">
        <title>Genomic Encyclopedia of Type Strains, Phase V (KMG-V): Genome sequencing to study the core and pangenomes of soil and plant-associated prokaryotes.</title>
        <authorList>
            <person name="Whitman W."/>
        </authorList>
    </citation>
    <scope>NUCLEOTIDE SEQUENCE</scope>
    <source>
        <strain evidence="7">SP3049</strain>
    </source>
</reference>
<organism evidence="7 8">
    <name type="scientific">Salinibacter ruber</name>
    <dbReference type="NCBI Taxonomy" id="146919"/>
    <lineage>
        <taxon>Bacteria</taxon>
        <taxon>Pseudomonadati</taxon>
        <taxon>Rhodothermota</taxon>
        <taxon>Rhodothermia</taxon>
        <taxon>Rhodothermales</taxon>
        <taxon>Salinibacteraceae</taxon>
        <taxon>Salinibacter</taxon>
    </lineage>
</organism>
<feature type="signal peptide" evidence="5">
    <location>
        <begin position="1"/>
        <end position="23"/>
    </location>
</feature>
<dbReference type="InterPro" id="IPR025714">
    <property type="entry name" value="Methyltranfer_dom"/>
</dbReference>
<dbReference type="SUPFAM" id="SSF53335">
    <property type="entry name" value="S-adenosyl-L-methionine-dependent methyltransferases"/>
    <property type="match status" value="1"/>
</dbReference>
<evidence type="ECO:0000313" key="8">
    <source>
        <dbReference type="Proteomes" id="UP001155057"/>
    </source>
</evidence>
<evidence type="ECO:0000313" key="7">
    <source>
        <dbReference type="EMBL" id="MCS3710132.1"/>
    </source>
</evidence>
<dbReference type="Gene3D" id="3.40.50.150">
    <property type="entry name" value="Vaccinia Virus protein VP39"/>
    <property type="match status" value="1"/>
</dbReference>
<evidence type="ECO:0000256" key="2">
    <source>
        <dbReference type="ARBA" id="ARBA00022679"/>
    </source>
</evidence>
<feature type="chain" id="PRO_5041195057" evidence="5">
    <location>
        <begin position="24"/>
        <end position="223"/>
    </location>
</feature>
<evidence type="ECO:0000256" key="4">
    <source>
        <dbReference type="SAM" id="MobiDB-lite"/>
    </source>
</evidence>
<dbReference type="InterPro" id="IPR029063">
    <property type="entry name" value="SAM-dependent_MTases_sf"/>
</dbReference>
<keyword evidence="1 7" id="KW-0489">Methyltransferase</keyword>
<dbReference type="EMBL" id="JANUAE010000005">
    <property type="protein sequence ID" value="MCS3710132.1"/>
    <property type="molecule type" value="Genomic_DNA"/>
</dbReference>